<protein>
    <submittedName>
        <fullName evidence="2">Transposase</fullName>
    </submittedName>
</protein>
<feature type="domain" description="Transposase IS204/IS1001/IS1096/IS1165 DDE" evidence="1">
    <location>
        <begin position="12"/>
        <end position="83"/>
    </location>
</feature>
<dbReference type="InterPro" id="IPR002560">
    <property type="entry name" value="Transposase_DDE"/>
</dbReference>
<dbReference type="RefSeq" id="WP_212190094.1">
    <property type="nucleotide sequence ID" value="NZ_JAGTAR010000012.1"/>
</dbReference>
<dbReference type="EMBL" id="JAGTAR010000012">
    <property type="protein sequence ID" value="MBR8535789.1"/>
    <property type="molecule type" value="Genomic_DNA"/>
</dbReference>
<name>A0A941F4F4_9BACT</name>
<proteinExistence type="predicted"/>
<evidence type="ECO:0000259" key="1">
    <source>
        <dbReference type="Pfam" id="PF01610"/>
    </source>
</evidence>
<reference evidence="2" key="2">
    <citation type="submission" date="2021-04" db="EMBL/GenBank/DDBJ databases">
        <authorList>
            <person name="Zhang T."/>
            <person name="Zhang Y."/>
            <person name="Lu D."/>
            <person name="Zuo D."/>
            <person name="Du Z."/>
        </authorList>
    </citation>
    <scope>NUCLEOTIDE SEQUENCE</scope>
    <source>
        <strain evidence="2">JR1</strain>
    </source>
</reference>
<accession>A0A941F4F4</accession>
<reference evidence="2" key="1">
    <citation type="journal article" date="2018" name="Int. J. Syst. Evol. Microbiol.">
        <title>Carboxylicivirga sediminis sp. nov., isolated from coastal sediment.</title>
        <authorList>
            <person name="Wang F.Q."/>
            <person name="Ren L.H."/>
            <person name="Zou R.J."/>
            <person name="Sun Y.Z."/>
            <person name="Liu X.J."/>
            <person name="Jiang F."/>
            <person name="Liu L.J."/>
        </authorList>
    </citation>
    <scope>NUCLEOTIDE SEQUENCE</scope>
    <source>
        <strain evidence="2">JR1</strain>
    </source>
</reference>
<dbReference type="Proteomes" id="UP000679220">
    <property type="component" value="Unassembled WGS sequence"/>
</dbReference>
<dbReference type="Pfam" id="PF01610">
    <property type="entry name" value="DDE_Tnp_ISL3"/>
    <property type="match status" value="1"/>
</dbReference>
<keyword evidence="3" id="KW-1185">Reference proteome</keyword>
<sequence length="88" mass="10089">MYFSDDNIGIEFYKLYKNYNHFLKPNLVSTGLANWFNDSEQSGFNAFAITCRSFEAHNNLIFKYFDGSSTNATAESFNGKIKDSGKQF</sequence>
<evidence type="ECO:0000313" key="3">
    <source>
        <dbReference type="Proteomes" id="UP000679220"/>
    </source>
</evidence>
<evidence type="ECO:0000313" key="2">
    <source>
        <dbReference type="EMBL" id="MBR8535789.1"/>
    </source>
</evidence>
<organism evidence="2 3">
    <name type="scientific">Carboxylicivirga sediminis</name>
    <dbReference type="NCBI Taxonomy" id="2006564"/>
    <lineage>
        <taxon>Bacteria</taxon>
        <taxon>Pseudomonadati</taxon>
        <taxon>Bacteroidota</taxon>
        <taxon>Bacteroidia</taxon>
        <taxon>Marinilabiliales</taxon>
        <taxon>Marinilabiliaceae</taxon>
        <taxon>Carboxylicivirga</taxon>
    </lineage>
</organism>
<comment type="caution">
    <text evidence="2">The sequence shown here is derived from an EMBL/GenBank/DDBJ whole genome shotgun (WGS) entry which is preliminary data.</text>
</comment>
<dbReference type="AlphaFoldDB" id="A0A941F4F4"/>
<gene>
    <name evidence="2" type="ORF">KDU71_09505</name>
</gene>